<dbReference type="SUPFAM" id="SSF53335">
    <property type="entry name" value="S-adenosyl-L-methionine-dependent methyltransferases"/>
    <property type="match status" value="1"/>
</dbReference>
<evidence type="ECO:0000313" key="3">
    <source>
        <dbReference type="Proteomes" id="UP000176614"/>
    </source>
</evidence>
<dbReference type="GO" id="GO:0008757">
    <property type="term" value="F:S-adenosylmethionine-dependent methyltransferase activity"/>
    <property type="evidence" value="ECO:0007669"/>
    <property type="project" value="InterPro"/>
</dbReference>
<dbReference type="Proteomes" id="UP000176614">
    <property type="component" value="Unassembled WGS sequence"/>
</dbReference>
<dbReference type="PANTHER" id="PTHR43591">
    <property type="entry name" value="METHYLTRANSFERASE"/>
    <property type="match status" value="1"/>
</dbReference>
<dbReference type="EMBL" id="MEVT01000008">
    <property type="protein sequence ID" value="OGC63214.1"/>
    <property type="molecule type" value="Genomic_DNA"/>
</dbReference>
<evidence type="ECO:0000313" key="2">
    <source>
        <dbReference type="EMBL" id="OGC63214.1"/>
    </source>
</evidence>
<feature type="domain" description="Methyltransferase type 11" evidence="1">
    <location>
        <begin position="71"/>
        <end position="160"/>
    </location>
</feature>
<reference evidence="2 3" key="1">
    <citation type="journal article" date="2016" name="Nat. Commun.">
        <title>Thousands of microbial genomes shed light on interconnected biogeochemical processes in an aquifer system.</title>
        <authorList>
            <person name="Anantharaman K."/>
            <person name="Brown C.T."/>
            <person name="Hug L.A."/>
            <person name="Sharon I."/>
            <person name="Castelle C.J."/>
            <person name="Probst A.J."/>
            <person name="Thomas B.C."/>
            <person name="Singh A."/>
            <person name="Wilkins M.J."/>
            <person name="Karaoz U."/>
            <person name="Brodie E.L."/>
            <person name="Williams K.H."/>
            <person name="Hubbard S.S."/>
            <person name="Banfield J.F."/>
        </authorList>
    </citation>
    <scope>NUCLEOTIDE SEQUENCE [LARGE SCALE GENOMIC DNA]</scope>
</reference>
<dbReference type="AlphaFoldDB" id="A0A1F4W1C5"/>
<dbReference type="Gene3D" id="3.40.50.150">
    <property type="entry name" value="Vaccinia Virus protein VP39"/>
    <property type="match status" value="1"/>
</dbReference>
<dbReference type="InterPro" id="IPR029063">
    <property type="entry name" value="SAM-dependent_MTases_sf"/>
</dbReference>
<accession>A0A1F4W1C5</accession>
<dbReference type="CDD" id="cd02440">
    <property type="entry name" value="AdoMet_MTases"/>
    <property type="match status" value="1"/>
</dbReference>
<dbReference type="InterPro" id="IPR013216">
    <property type="entry name" value="Methyltransf_11"/>
</dbReference>
<gene>
    <name evidence="2" type="ORF">A2264_00805</name>
</gene>
<name>A0A1F4W1C5_UNCKA</name>
<dbReference type="PANTHER" id="PTHR43591:SF110">
    <property type="entry name" value="RHODANESE DOMAIN-CONTAINING PROTEIN"/>
    <property type="match status" value="1"/>
</dbReference>
<comment type="caution">
    <text evidence="2">The sequence shown here is derived from an EMBL/GenBank/DDBJ whole genome shotgun (WGS) entry which is preliminary data.</text>
</comment>
<protein>
    <recommendedName>
        <fullName evidence="1">Methyltransferase type 11 domain-containing protein</fullName>
    </recommendedName>
</protein>
<evidence type="ECO:0000259" key="1">
    <source>
        <dbReference type="Pfam" id="PF08241"/>
    </source>
</evidence>
<sequence length="259" mass="29900">MRNNQSKLQHNPKSLILEKGYINIYSELNSKEKLQIQKKIIHKQKHPEWEETMVFITNKFAELVPQDSVVLDAGCGNGNYVIDENRERIKWAVGVDVMQESVVKNICLDEIKITNLETLPFENSSFDAVVSLWVFEHLERPQKVVSEIHRVLKPGGYFFMCTPNKSFLPIAVLRILKSRGVNYFLNKMLFGREEKDVFETYYRANTLSDIKKLVNDGFTLETLKLNYDPSYFIPNIGAAPTLPHILGIWRCHKPLAGEV</sequence>
<proteinExistence type="predicted"/>
<dbReference type="Pfam" id="PF08241">
    <property type="entry name" value="Methyltransf_11"/>
    <property type="match status" value="1"/>
</dbReference>
<organism evidence="2 3">
    <name type="scientific">candidate division WWE3 bacterium RIFOXYA2_FULL_46_9</name>
    <dbReference type="NCBI Taxonomy" id="1802636"/>
    <lineage>
        <taxon>Bacteria</taxon>
        <taxon>Katanobacteria</taxon>
    </lineage>
</organism>